<proteinExistence type="predicted"/>
<dbReference type="Gene3D" id="3.30.420.10">
    <property type="entry name" value="Ribonuclease H-like superfamily/Ribonuclease H"/>
    <property type="match status" value="1"/>
</dbReference>
<dbReference type="InterPro" id="IPR001584">
    <property type="entry name" value="Integrase_cat-core"/>
</dbReference>
<dbReference type="InterPro" id="IPR036291">
    <property type="entry name" value="NAD(P)-bd_dom_sf"/>
</dbReference>
<dbReference type="InterPro" id="IPR025724">
    <property type="entry name" value="GAG-pre-integrase_dom"/>
</dbReference>
<dbReference type="Pfam" id="PF13976">
    <property type="entry name" value="gag_pre-integrs"/>
    <property type="match status" value="1"/>
</dbReference>
<dbReference type="PANTHER" id="PTHR42648">
    <property type="entry name" value="TRANSPOSASE, PUTATIVE-RELATED"/>
    <property type="match status" value="1"/>
</dbReference>
<gene>
    <name evidence="3" type="ORF">SHERM_02611</name>
</gene>
<dbReference type="InterPro" id="IPR012337">
    <property type="entry name" value="RNaseH-like_sf"/>
</dbReference>
<feature type="domain" description="Integrase catalytic" evidence="2">
    <location>
        <begin position="152"/>
        <end position="321"/>
    </location>
</feature>
<dbReference type="SUPFAM" id="SSF51735">
    <property type="entry name" value="NAD(P)-binding Rossmann-fold domains"/>
    <property type="match status" value="1"/>
</dbReference>
<accession>A0A9N7RLR6</accession>
<keyword evidence="4" id="KW-1185">Reference proteome</keyword>
<feature type="compositionally biased region" description="Acidic residues" evidence="1">
    <location>
        <begin position="287"/>
        <end position="300"/>
    </location>
</feature>
<dbReference type="GO" id="GO:0015074">
    <property type="term" value="P:DNA integration"/>
    <property type="evidence" value="ECO:0007669"/>
    <property type="project" value="InterPro"/>
</dbReference>
<evidence type="ECO:0000256" key="1">
    <source>
        <dbReference type="SAM" id="MobiDB-lite"/>
    </source>
</evidence>
<dbReference type="SUPFAM" id="SSF53098">
    <property type="entry name" value="Ribonuclease H-like"/>
    <property type="match status" value="1"/>
</dbReference>
<dbReference type="EMBL" id="CACSLK010028053">
    <property type="protein sequence ID" value="CAA0834802.1"/>
    <property type="molecule type" value="Genomic_DNA"/>
</dbReference>
<dbReference type="Pfam" id="PF00665">
    <property type="entry name" value="rve"/>
    <property type="match status" value="1"/>
</dbReference>
<dbReference type="OrthoDB" id="674948at2759"/>
<feature type="region of interest" description="Disordered" evidence="1">
    <location>
        <begin position="287"/>
        <end position="326"/>
    </location>
</feature>
<dbReference type="Gene3D" id="3.40.50.720">
    <property type="entry name" value="NAD(P)-binding Rossmann-like Domain"/>
    <property type="match status" value="1"/>
</dbReference>
<dbReference type="AlphaFoldDB" id="A0A9N7RLR6"/>
<evidence type="ECO:0000313" key="3">
    <source>
        <dbReference type="EMBL" id="CAA0834802.1"/>
    </source>
</evidence>
<dbReference type="InterPro" id="IPR036397">
    <property type="entry name" value="RNaseH_sf"/>
</dbReference>
<dbReference type="InterPro" id="IPR039537">
    <property type="entry name" value="Retrotran_Ty1/copia-like"/>
</dbReference>
<dbReference type="PROSITE" id="PS50994">
    <property type="entry name" value="INTEGRASE"/>
    <property type="match status" value="1"/>
</dbReference>
<reference evidence="3" key="1">
    <citation type="submission" date="2019-12" db="EMBL/GenBank/DDBJ databases">
        <authorList>
            <person name="Scholes J."/>
        </authorList>
    </citation>
    <scope>NUCLEOTIDE SEQUENCE</scope>
</reference>
<dbReference type="GO" id="GO:0003676">
    <property type="term" value="F:nucleic acid binding"/>
    <property type="evidence" value="ECO:0007669"/>
    <property type="project" value="InterPro"/>
</dbReference>
<dbReference type="PANTHER" id="PTHR42648:SF28">
    <property type="entry name" value="TRANSPOSON-ENCODED PROTEIN WITH RIBONUCLEASE H-LIKE AND RETROVIRUS ZINC FINGER-LIKE DOMAINS"/>
    <property type="match status" value="1"/>
</dbReference>
<dbReference type="Proteomes" id="UP001153555">
    <property type="component" value="Unassembled WGS sequence"/>
</dbReference>
<dbReference type="CDD" id="cd09272">
    <property type="entry name" value="RNase_HI_RT_Ty1"/>
    <property type="match status" value="1"/>
</dbReference>
<evidence type="ECO:0000313" key="4">
    <source>
        <dbReference type="Proteomes" id="UP001153555"/>
    </source>
</evidence>
<protein>
    <submittedName>
        <fullName evidence="3">NAD(P)-binding Rossmann-fold superfamily protein</fullName>
    </submittedName>
</protein>
<feature type="compositionally biased region" description="Basic and acidic residues" evidence="1">
    <location>
        <begin position="311"/>
        <end position="320"/>
    </location>
</feature>
<organism evidence="3 4">
    <name type="scientific">Striga hermonthica</name>
    <name type="common">Purple witchweed</name>
    <name type="synonym">Buchnera hermonthica</name>
    <dbReference type="NCBI Taxonomy" id="68872"/>
    <lineage>
        <taxon>Eukaryota</taxon>
        <taxon>Viridiplantae</taxon>
        <taxon>Streptophyta</taxon>
        <taxon>Embryophyta</taxon>
        <taxon>Tracheophyta</taxon>
        <taxon>Spermatophyta</taxon>
        <taxon>Magnoliopsida</taxon>
        <taxon>eudicotyledons</taxon>
        <taxon>Gunneridae</taxon>
        <taxon>Pentapetalae</taxon>
        <taxon>asterids</taxon>
        <taxon>lamiids</taxon>
        <taxon>Lamiales</taxon>
        <taxon>Orobanchaceae</taxon>
        <taxon>Buchnereae</taxon>
        <taxon>Striga</taxon>
    </lineage>
</organism>
<sequence>MEGKIQVERFNGSDFGFWRMQMEAYLNGKDLYAPLGEKPEKMSDDEWKVLDRKAMSAIILSLSRNVAYHVKGAKSTKESGTIYTASRSSSNILLAGAVSQSHLWHSSLGHMSEKGMKVLKSRGLLPELESVDVGLCEQCVLGKQKRVSFITTGRAPKTEKLELVHTDLWGPAPVTSLGGSMYYMTFVDDCTRKVCVYFLKRKSEAFDTFRRLRALVEKETGLEVKYLRSDNGGEYNSEAIKEYCADHGIQMQKTVPGTPQQNGIAERMNRTLNEPDLVGAQIDEIERTEEEAEPESDEPIAESSTPLALGREPRMRRAPDSDSQSAIHLAKNPAFYSRTKHIEVKYHFIRQLLEKKMLQLKKVRGDRNPADMLTKADAASLSIVILKKKFRSQIFLGCDNNPLSRQDVMELVSKSGKYSKKFEGFTGTTGPLGKKLNNSRTRSELGWQPKYPSFSQFLESLD</sequence>
<comment type="caution">
    <text evidence="3">The sequence shown here is derived from an EMBL/GenBank/DDBJ whole genome shotgun (WGS) entry which is preliminary data.</text>
</comment>
<evidence type="ECO:0000259" key="2">
    <source>
        <dbReference type="PROSITE" id="PS50994"/>
    </source>
</evidence>
<name>A0A9N7RLR6_STRHE</name>